<comment type="subcellular location">
    <subcellularLocation>
        <location evidence="2">Periplasm</location>
    </subcellularLocation>
</comment>
<keyword evidence="2" id="KW-0131">Cell cycle</keyword>
<reference evidence="7 8" key="1">
    <citation type="submission" date="2020-07" db="EMBL/GenBank/DDBJ databases">
        <title>Endozoicomonas sp. nov., isolated from sediment.</title>
        <authorList>
            <person name="Gu T."/>
        </authorList>
    </citation>
    <scope>NUCLEOTIDE SEQUENCE [LARGE SCALE GENOMIC DNA]</scope>
    <source>
        <strain evidence="7 8">SM1973</strain>
    </source>
</reference>
<dbReference type="EMBL" id="JACCKB010000033">
    <property type="protein sequence ID" value="NYZ68000.1"/>
    <property type="molecule type" value="Genomic_DNA"/>
</dbReference>
<evidence type="ECO:0000259" key="6">
    <source>
        <dbReference type="Pfam" id="PF16331"/>
    </source>
</evidence>
<accession>A0A853I217</accession>
<evidence type="ECO:0000256" key="2">
    <source>
        <dbReference type="HAMAP-Rule" id="MF_02066"/>
    </source>
</evidence>
<keyword evidence="1 2" id="KW-0732">Signal</keyword>
<feature type="domain" description="YbgF trimerisation" evidence="6">
    <location>
        <begin position="50"/>
        <end position="108"/>
    </location>
</feature>
<feature type="signal peptide" evidence="2">
    <location>
        <begin position="1"/>
        <end position="28"/>
    </location>
</feature>
<keyword evidence="3" id="KW-0802">TPR repeat</keyword>
<comment type="function">
    <text evidence="2">Mediates coordination of peptidoglycan synthesis and outer membrane constriction during cell division.</text>
</comment>
<comment type="similarity">
    <text evidence="2">Belongs to the CpoB family.</text>
</comment>
<keyword evidence="8" id="KW-1185">Reference proteome</keyword>
<dbReference type="GO" id="GO:0070206">
    <property type="term" value="P:protein trimerization"/>
    <property type="evidence" value="ECO:0007669"/>
    <property type="project" value="InterPro"/>
</dbReference>
<feature type="domain" description="Outer membrane lipoprotein BamD-like" evidence="5">
    <location>
        <begin position="139"/>
        <end position="249"/>
    </location>
</feature>
<proteinExistence type="inferred from homology"/>
<feature type="chain" id="PRO_5033169377" description="Cell division coordinator CpoB" evidence="2">
    <location>
        <begin position="29"/>
        <end position="260"/>
    </location>
</feature>
<gene>
    <name evidence="7" type="primary">ybgF</name>
    <name evidence="2" type="synonym">cpoB</name>
    <name evidence="7" type="ORF">H0A36_18460</name>
</gene>
<dbReference type="HAMAP" id="MF_02066">
    <property type="entry name" value="CpoB"/>
    <property type="match status" value="1"/>
</dbReference>
<dbReference type="SUPFAM" id="SSF48452">
    <property type="entry name" value="TPR-like"/>
    <property type="match status" value="1"/>
</dbReference>
<name>A0A853I217_9GAMM</name>
<dbReference type="Proteomes" id="UP000569732">
    <property type="component" value="Unassembled WGS sequence"/>
</dbReference>
<dbReference type="InterPro" id="IPR011990">
    <property type="entry name" value="TPR-like_helical_dom_sf"/>
</dbReference>
<dbReference type="RefSeq" id="WP_180570020.1">
    <property type="nucleotide sequence ID" value="NZ_JACCKB010000033.1"/>
</dbReference>
<evidence type="ECO:0000256" key="1">
    <source>
        <dbReference type="ARBA" id="ARBA00022729"/>
    </source>
</evidence>
<dbReference type="InterPro" id="IPR034706">
    <property type="entry name" value="CpoB"/>
</dbReference>
<dbReference type="AlphaFoldDB" id="A0A853I217"/>
<dbReference type="Gene3D" id="1.20.5.110">
    <property type="match status" value="1"/>
</dbReference>
<feature type="repeat" description="TPR" evidence="3">
    <location>
        <begin position="176"/>
        <end position="209"/>
    </location>
</feature>
<evidence type="ECO:0000313" key="7">
    <source>
        <dbReference type="EMBL" id="NYZ68000.1"/>
    </source>
</evidence>
<dbReference type="GO" id="GO:0043093">
    <property type="term" value="P:FtsZ-dependent cytokinesis"/>
    <property type="evidence" value="ECO:0007669"/>
    <property type="project" value="UniProtKB-UniRule"/>
</dbReference>
<comment type="caution">
    <text evidence="7">The sequence shown here is derived from an EMBL/GenBank/DDBJ whole genome shotgun (WGS) entry which is preliminary data.</text>
</comment>
<feature type="region of interest" description="Disordered" evidence="4">
    <location>
        <begin position="104"/>
        <end position="138"/>
    </location>
</feature>
<protein>
    <recommendedName>
        <fullName evidence="2">Cell division coordinator CpoB</fullName>
    </recommendedName>
</protein>
<evidence type="ECO:0000313" key="8">
    <source>
        <dbReference type="Proteomes" id="UP000569732"/>
    </source>
</evidence>
<keyword evidence="2" id="KW-0574">Periplasm</keyword>
<dbReference type="InterPro" id="IPR032519">
    <property type="entry name" value="YbgF_tri"/>
</dbReference>
<feature type="repeat" description="TPR" evidence="3">
    <location>
        <begin position="213"/>
        <end position="246"/>
    </location>
</feature>
<organism evidence="7 8">
    <name type="scientific">Spartinivicinus marinus</name>
    <dbReference type="NCBI Taxonomy" id="2994442"/>
    <lineage>
        <taxon>Bacteria</taxon>
        <taxon>Pseudomonadati</taxon>
        <taxon>Pseudomonadota</taxon>
        <taxon>Gammaproteobacteria</taxon>
        <taxon>Oceanospirillales</taxon>
        <taxon>Zooshikellaceae</taxon>
        <taxon>Spartinivicinus</taxon>
    </lineage>
</organism>
<dbReference type="Pfam" id="PF13525">
    <property type="entry name" value="YfiO"/>
    <property type="match status" value="1"/>
</dbReference>
<dbReference type="NCBIfam" id="TIGR02795">
    <property type="entry name" value="tol_pal_ybgF"/>
    <property type="match status" value="1"/>
</dbReference>
<dbReference type="InterPro" id="IPR039565">
    <property type="entry name" value="BamD-like"/>
</dbReference>
<evidence type="ECO:0000256" key="3">
    <source>
        <dbReference type="PROSITE-ProRule" id="PRU00339"/>
    </source>
</evidence>
<feature type="compositionally biased region" description="Polar residues" evidence="4">
    <location>
        <begin position="104"/>
        <end position="120"/>
    </location>
</feature>
<dbReference type="Gene3D" id="1.25.40.10">
    <property type="entry name" value="Tetratricopeptide repeat domain"/>
    <property type="match status" value="1"/>
</dbReference>
<evidence type="ECO:0000259" key="5">
    <source>
        <dbReference type="Pfam" id="PF13525"/>
    </source>
</evidence>
<evidence type="ECO:0000256" key="4">
    <source>
        <dbReference type="SAM" id="MobiDB-lite"/>
    </source>
</evidence>
<feature type="compositionally biased region" description="Low complexity" evidence="4">
    <location>
        <begin position="121"/>
        <end position="137"/>
    </location>
</feature>
<dbReference type="GO" id="GO:0030288">
    <property type="term" value="C:outer membrane-bounded periplasmic space"/>
    <property type="evidence" value="ECO:0007669"/>
    <property type="project" value="UniProtKB-UniRule"/>
</dbReference>
<dbReference type="InterPro" id="IPR019734">
    <property type="entry name" value="TPR_rpt"/>
</dbReference>
<dbReference type="PROSITE" id="PS50005">
    <property type="entry name" value="TPR"/>
    <property type="match status" value="2"/>
</dbReference>
<sequence length="260" mass="28646" precursor="true">MAKVNCLTTKACLLGVALICGVSSTTYAEVPVVSSTPLGKQQGSQRGSSQNSTAGLLFQLESLQQEVQTLRGLVEEQNYTIERMRREQKDRYLDLDRRISQLSGGAATQATGLPTTNPDLNQNPSSNASSQSDGQPSVEKQAYKDAFNLVRQKQYDKAKVAFTALLKQFPQGSYAANAHYWLGEIYFTSQALDQAKTEFEQVINQFPSSRKVPDAIYKLGRVLYQQGKTSQAKSMLSRVTKDYPNSSAARLSSALLQTIR</sequence>
<dbReference type="InterPro" id="IPR014162">
    <property type="entry name" value="CpoB_C"/>
</dbReference>
<dbReference type="Pfam" id="PF16331">
    <property type="entry name" value="TolA_bind_tri"/>
    <property type="match status" value="1"/>
</dbReference>
<keyword evidence="2" id="KW-0132">Cell division</keyword>